<feature type="domain" description="Fibronectin type-III" evidence="8">
    <location>
        <begin position="1499"/>
        <end position="1594"/>
    </location>
</feature>
<reference evidence="9 10" key="2">
    <citation type="journal article" date="2019" name="G3 (Bethesda)">
        <title>Hybrid Assembly of the Genome of the Entomopathogenic Nematode Steinernema carpocapsae Identifies the X-Chromosome.</title>
        <authorList>
            <person name="Serra L."/>
            <person name="Macchietto M."/>
            <person name="Macias-Munoz A."/>
            <person name="McGill C.J."/>
            <person name="Rodriguez I.M."/>
            <person name="Rodriguez B."/>
            <person name="Murad R."/>
            <person name="Mortazavi A."/>
        </authorList>
    </citation>
    <scope>NUCLEOTIDE SEQUENCE [LARGE SCALE GENOMIC DNA]</scope>
    <source>
        <strain evidence="9 10">ALL</strain>
    </source>
</reference>
<feature type="compositionally biased region" description="Basic and acidic residues" evidence="6">
    <location>
        <begin position="430"/>
        <end position="505"/>
    </location>
</feature>
<dbReference type="PANTHER" id="PTHR14340">
    <property type="entry name" value="MICROFIBRIL-ASSOCIATED GLYCOPROTEIN 3"/>
    <property type="match status" value="1"/>
</dbReference>
<dbReference type="GO" id="GO:0005737">
    <property type="term" value="C:cytoplasm"/>
    <property type="evidence" value="ECO:0007669"/>
    <property type="project" value="UniProtKB-SubCell"/>
</dbReference>
<evidence type="ECO:0000256" key="3">
    <source>
        <dbReference type="ARBA" id="ARBA00022737"/>
    </source>
</evidence>
<evidence type="ECO:0000259" key="8">
    <source>
        <dbReference type="PROSITE" id="PS50853"/>
    </source>
</evidence>
<dbReference type="InterPro" id="IPR007110">
    <property type="entry name" value="Ig-like_dom"/>
</dbReference>
<keyword evidence="10" id="KW-1185">Reference proteome</keyword>
<dbReference type="CDD" id="cd00063">
    <property type="entry name" value="FN3"/>
    <property type="match status" value="5"/>
</dbReference>
<dbReference type="SUPFAM" id="SSF48726">
    <property type="entry name" value="Immunoglobulin"/>
    <property type="match status" value="5"/>
</dbReference>
<feature type="domain" description="Ig-like" evidence="7">
    <location>
        <begin position="1124"/>
        <end position="1213"/>
    </location>
</feature>
<keyword evidence="2" id="KW-0963">Cytoplasm</keyword>
<dbReference type="SUPFAM" id="SSF49265">
    <property type="entry name" value="Fibronectin type III"/>
    <property type="match status" value="4"/>
</dbReference>
<feature type="compositionally biased region" description="Basic and acidic residues" evidence="6">
    <location>
        <begin position="394"/>
        <end position="421"/>
    </location>
</feature>
<comment type="subcellular location">
    <subcellularLocation>
        <location evidence="1">Cytoplasm</location>
    </subcellularLocation>
</comment>
<evidence type="ECO:0000256" key="2">
    <source>
        <dbReference type="ARBA" id="ARBA00022490"/>
    </source>
</evidence>
<feature type="domain" description="Fibronectin type-III" evidence="8">
    <location>
        <begin position="1026"/>
        <end position="1121"/>
    </location>
</feature>
<feature type="domain" description="Fibronectin type-III" evidence="8">
    <location>
        <begin position="44"/>
        <end position="142"/>
    </location>
</feature>
<evidence type="ECO:0000256" key="5">
    <source>
        <dbReference type="ARBA" id="ARBA00023319"/>
    </source>
</evidence>
<dbReference type="SMART" id="SM00408">
    <property type="entry name" value="IGc2"/>
    <property type="match status" value="3"/>
</dbReference>
<evidence type="ECO:0000256" key="1">
    <source>
        <dbReference type="ARBA" id="ARBA00004496"/>
    </source>
</evidence>
<comment type="caution">
    <text evidence="9">The sequence shown here is derived from an EMBL/GenBank/DDBJ whole genome shotgun (WGS) entry which is preliminary data.</text>
</comment>
<keyword evidence="5" id="KW-0393">Immunoglobulin domain</keyword>
<dbReference type="PANTHER" id="PTHR14340:SF9">
    <property type="entry name" value="FIBRONECTIN TYPE-III DOMAIN-CONTAINING PROTEIN"/>
    <property type="match status" value="1"/>
</dbReference>
<evidence type="ECO:0000256" key="6">
    <source>
        <dbReference type="SAM" id="MobiDB-lite"/>
    </source>
</evidence>
<gene>
    <name evidence="9" type="ORF">L596_021933</name>
</gene>
<reference evidence="9 10" key="1">
    <citation type="journal article" date="2015" name="Genome Biol.">
        <title>Comparative genomics of Steinernema reveals deeply conserved gene regulatory networks.</title>
        <authorList>
            <person name="Dillman A.R."/>
            <person name="Macchietto M."/>
            <person name="Porter C.F."/>
            <person name="Rogers A."/>
            <person name="Williams B."/>
            <person name="Antoshechkin I."/>
            <person name="Lee M.M."/>
            <person name="Goodwin Z."/>
            <person name="Lu X."/>
            <person name="Lewis E.E."/>
            <person name="Goodrich-Blair H."/>
            <person name="Stock S.P."/>
            <person name="Adams B.J."/>
            <person name="Sternberg P.W."/>
            <person name="Mortazavi A."/>
        </authorList>
    </citation>
    <scope>NUCLEOTIDE SEQUENCE [LARGE SCALE GENOMIC DNA]</scope>
    <source>
        <strain evidence="9 10">ALL</strain>
    </source>
</reference>
<dbReference type="SMART" id="SM00409">
    <property type="entry name" value="IG"/>
    <property type="match status" value="4"/>
</dbReference>
<accession>A0A4U5MKK8</accession>
<dbReference type="InterPro" id="IPR003961">
    <property type="entry name" value="FN3_dom"/>
</dbReference>
<dbReference type="Pfam" id="PF13927">
    <property type="entry name" value="Ig_3"/>
    <property type="match status" value="1"/>
</dbReference>
<name>A0A4U5MKK8_STECR</name>
<dbReference type="PRINTS" id="PR00014">
    <property type="entry name" value="FNTYPEIII"/>
</dbReference>
<feature type="domain" description="Ig-like" evidence="7">
    <location>
        <begin position="1311"/>
        <end position="1400"/>
    </location>
</feature>
<sequence>MNEETVRVVCRRITRHDAGKYNIRLVNEFGEDQHEFTVAIKGKSPGTTHQPLHRRYGDDNVTVTWDKPASDGGATITGYLVEKKEVDRRVFKKVQQTSGSKNDCYADELESATKYLFRVAAVNKYGPSEYAEFPVFKTTGKEYVFEDEEEVVVPEEPKIEEERAKVEEPLAEEKLEEKPELVLPEIKAEEASKEKVEKPKEKKLKKKKAEEKVTEEKEQEPEDKAAEKTKSPEDKPDDENLKKKTAEEKVSKVKEPEKPMAEKPEEPEAKKRGKEEEQPKAPEKLVEKKIVKKKVTKKPVEKTPEEVTTEEVSMVKTEEKPITELEKPMAVPEKKVEEKTEVKEPVAEKAREVKEPEKPKEVEQVPDSKAKSPEEKAEEKKLKEKVEEQAPEVKVPEVKEPAKPKDEEKPKGAEEKPAEKKVVKKTVAKKPTEKKPEEEEVSEAKPAEEPAVPEEKSEAKEPEKLFEKKPKEKKLKKEVGEKISEEAPEAKKPSEALQDKAKSESPVEVLVPTEKPAIVKAKTTEEHVAGEETADFDFDIDSLRRRSTEESTVAAIEYKRATRHRQKRAGFVSLPTKEVFALRGDKVILEVELYNEEDQIELSTASLPLLTLESQLNLWTSCATSSSRTSFPRTPAWKLLSHWTSNNILRSSRDESPVEFVAKLDRKTTGDLDQDVKLVAELNHKSDVVEWSKNNEPIEASTHYEMTQENNKVMLTIKNAIYDDNGRYTVTAGDKVDSYTTLEIQGRPVIEKEECQPEPEVTCTFNGVAITADLRTKVDIYGETARLVSRQVTKADTGEYTVKLSNEFGEDTVTFKVDIKDTPAAPQNLHFSEVGHDCVTLHWEKPSHNGGATITAYVIEKKEADRRVFRKVAQTSGTKTHTYVDELEMETTYVFRVAAVNKFGHGVFAEFSEFTTGIPYTTPFMDNAPVISNVANNSCLLEWNKCYEDGRSPIYCYDVFYRKNDGEWVKANLEHVFVLHFTMENLEEEQKYEFKVEATNEAGLKSDSNVVSEALTIAKILEKPKIILPVPSIVITGVDSVTVDWDCPAELEAEENPIVSYTLQYKSEGNAVWTEVTVPQPPVHIDGLKEGVSYVFKVAANNKAGSGEYSEETSPIRVAAHEKPTITKAIKSTSISRKRELRLECHALGEPAPYYIWYKNGKEWIPENDDMEINNEGYMSVLQIHSVSDEDGGEYKCEVVNDHGIDECTAVITITDVRAHFTTSMPEQTEVLEGLNVVFRCEVSDEDAVVHWLKNGRPIPENERFQVEVKGVERKLTILDAKKGDSADYACETSDERSRAQGELVVKEEEPRIKIGPQDQIVDKFSSKVRLTCTSTKPPKTVKWYKNGQDLWEKFGKYSMYVEDDVIYLEIFDFDEKDVGEYKIALSDHDISAPAKLELKVPPKIELSKPLGQELVRNAETDLKIEFKYDGFPKPTVVMTIGDKPIKEIGIMDDFDGQVTVKVQGLKRITSGPIKIIAENEAGKDIVESYLKVLDVPAAPENLYATGVTSNSAKLAWDEPEETELPIEQYIIERKTAETSRWRQIGKVRSDRTSYEAIDLFSDEIYVFRVLAVNEVGKGVASNTVDVITLSEESERSESIKSKTPET</sequence>
<dbReference type="FunFam" id="2.60.40.10:FF:000107">
    <property type="entry name" value="Myosin, light chain kinase a"/>
    <property type="match status" value="1"/>
</dbReference>
<dbReference type="CDD" id="cd00096">
    <property type="entry name" value="Ig"/>
    <property type="match status" value="3"/>
</dbReference>
<dbReference type="PROSITE" id="PS50853">
    <property type="entry name" value="FN3"/>
    <property type="match status" value="5"/>
</dbReference>
<feature type="domain" description="Ig-like" evidence="7">
    <location>
        <begin position="1219"/>
        <end position="1307"/>
    </location>
</feature>
<dbReference type="InterPro" id="IPR013098">
    <property type="entry name" value="Ig_I-set"/>
</dbReference>
<dbReference type="Proteomes" id="UP000298663">
    <property type="component" value="Unassembled WGS sequence"/>
</dbReference>
<feature type="compositionally biased region" description="Basic and acidic residues" evidence="6">
    <location>
        <begin position="155"/>
        <end position="200"/>
    </location>
</feature>
<dbReference type="EMBL" id="AZBU02000007">
    <property type="protein sequence ID" value="TKR69832.1"/>
    <property type="molecule type" value="Genomic_DNA"/>
</dbReference>
<dbReference type="SMART" id="SM00060">
    <property type="entry name" value="FN3"/>
    <property type="match status" value="5"/>
</dbReference>
<feature type="region of interest" description="Disordered" evidence="6">
    <location>
        <begin position="154"/>
        <end position="509"/>
    </location>
</feature>
<dbReference type="FunFam" id="2.60.40.10:FF:000211">
    <property type="entry name" value="Obscurin-like protein 1"/>
    <property type="match status" value="1"/>
</dbReference>
<feature type="domain" description="Fibronectin type-III" evidence="8">
    <location>
        <begin position="825"/>
        <end position="919"/>
    </location>
</feature>
<dbReference type="Gene3D" id="2.60.40.10">
    <property type="entry name" value="Immunoglobulins"/>
    <property type="match status" value="11"/>
</dbReference>
<dbReference type="InterPro" id="IPR003598">
    <property type="entry name" value="Ig_sub2"/>
</dbReference>
<feature type="compositionally biased region" description="Basic and acidic residues" evidence="6">
    <location>
        <begin position="208"/>
        <end position="289"/>
    </location>
</feature>
<evidence type="ECO:0000256" key="4">
    <source>
        <dbReference type="ARBA" id="ARBA00023157"/>
    </source>
</evidence>
<dbReference type="InterPro" id="IPR013783">
    <property type="entry name" value="Ig-like_fold"/>
</dbReference>
<feature type="domain" description="Fibronectin type-III" evidence="8">
    <location>
        <begin position="925"/>
        <end position="1019"/>
    </location>
</feature>
<dbReference type="STRING" id="34508.A0A4U5MKK8"/>
<feature type="compositionally biased region" description="Basic and acidic residues" evidence="6">
    <location>
        <begin position="316"/>
        <end position="388"/>
    </location>
</feature>
<evidence type="ECO:0000313" key="10">
    <source>
        <dbReference type="Proteomes" id="UP000298663"/>
    </source>
</evidence>
<dbReference type="Pfam" id="PF00041">
    <property type="entry name" value="fn3"/>
    <property type="match status" value="5"/>
</dbReference>
<dbReference type="InterPro" id="IPR036179">
    <property type="entry name" value="Ig-like_dom_sf"/>
</dbReference>
<evidence type="ECO:0000259" key="7">
    <source>
        <dbReference type="PROSITE" id="PS50835"/>
    </source>
</evidence>
<dbReference type="InterPro" id="IPR036116">
    <property type="entry name" value="FN3_sf"/>
</dbReference>
<dbReference type="PROSITE" id="PS50835">
    <property type="entry name" value="IG_LIKE"/>
    <property type="match status" value="3"/>
</dbReference>
<dbReference type="Pfam" id="PF07679">
    <property type="entry name" value="I-set"/>
    <property type="match status" value="4"/>
</dbReference>
<keyword evidence="3" id="KW-0677">Repeat</keyword>
<protein>
    <submittedName>
        <fullName evidence="9">Uncharacterized protein</fullName>
    </submittedName>
</protein>
<evidence type="ECO:0000313" key="9">
    <source>
        <dbReference type="EMBL" id="TKR69832.1"/>
    </source>
</evidence>
<dbReference type="InterPro" id="IPR003599">
    <property type="entry name" value="Ig_sub"/>
</dbReference>
<dbReference type="OrthoDB" id="504170at2759"/>
<proteinExistence type="predicted"/>
<keyword evidence="4" id="KW-1015">Disulfide bond</keyword>
<organism evidence="9 10">
    <name type="scientific">Steinernema carpocapsae</name>
    <name type="common">Entomopathogenic nematode</name>
    <dbReference type="NCBI Taxonomy" id="34508"/>
    <lineage>
        <taxon>Eukaryota</taxon>
        <taxon>Metazoa</taxon>
        <taxon>Ecdysozoa</taxon>
        <taxon>Nematoda</taxon>
        <taxon>Chromadorea</taxon>
        <taxon>Rhabditida</taxon>
        <taxon>Tylenchina</taxon>
        <taxon>Panagrolaimomorpha</taxon>
        <taxon>Strongyloidoidea</taxon>
        <taxon>Steinernematidae</taxon>
        <taxon>Steinernema</taxon>
    </lineage>
</organism>